<keyword evidence="1" id="KW-0472">Membrane</keyword>
<dbReference type="PANTHER" id="PTHR34220:SF7">
    <property type="entry name" value="SENSOR HISTIDINE KINASE YPDA"/>
    <property type="match status" value="1"/>
</dbReference>
<protein>
    <recommendedName>
        <fullName evidence="2">Signal transduction histidine kinase internal region domain-containing protein</fullName>
    </recommendedName>
</protein>
<organism evidence="3 4">
    <name type="scientific">Xylanibacter rarus</name>
    <dbReference type="NCBI Taxonomy" id="1676614"/>
    <lineage>
        <taxon>Bacteria</taxon>
        <taxon>Pseudomonadati</taxon>
        <taxon>Bacteroidota</taxon>
        <taxon>Bacteroidia</taxon>
        <taxon>Bacteroidales</taxon>
        <taxon>Prevotellaceae</taxon>
        <taxon>Xylanibacter</taxon>
    </lineage>
</organism>
<dbReference type="OrthoDB" id="9809908at2"/>
<keyword evidence="1" id="KW-0812">Transmembrane</keyword>
<dbReference type="EMBL" id="LFQU01000023">
    <property type="protein sequence ID" value="KOO67839.1"/>
    <property type="molecule type" value="Genomic_DNA"/>
</dbReference>
<feature type="domain" description="Signal transduction histidine kinase internal region" evidence="2">
    <location>
        <begin position="164"/>
        <end position="242"/>
    </location>
</feature>
<dbReference type="PANTHER" id="PTHR34220">
    <property type="entry name" value="SENSOR HISTIDINE KINASE YPDA"/>
    <property type="match status" value="1"/>
</dbReference>
<proteinExistence type="predicted"/>
<dbReference type="InterPro" id="IPR050640">
    <property type="entry name" value="Bact_2-comp_sensor_kinase"/>
</dbReference>
<dbReference type="InterPro" id="IPR036890">
    <property type="entry name" value="HATPase_C_sf"/>
</dbReference>
<dbReference type="AlphaFoldDB" id="A0A8E1QXQ2"/>
<accession>A0A8E1QXQ2</accession>
<keyword evidence="1" id="KW-1133">Transmembrane helix</keyword>
<dbReference type="Pfam" id="PF06580">
    <property type="entry name" value="His_kinase"/>
    <property type="match status" value="1"/>
</dbReference>
<gene>
    <name evidence="3" type="ORF">ACU52_11130</name>
</gene>
<evidence type="ECO:0000313" key="3">
    <source>
        <dbReference type="EMBL" id="KOO67839.1"/>
    </source>
</evidence>
<feature type="transmembrane region" description="Helical" evidence="1">
    <location>
        <begin position="123"/>
        <end position="143"/>
    </location>
</feature>
<dbReference type="Gene3D" id="3.30.565.10">
    <property type="entry name" value="Histidine kinase-like ATPase, C-terminal domain"/>
    <property type="match status" value="1"/>
</dbReference>
<reference evidence="3 4" key="1">
    <citation type="submission" date="2015-06" db="EMBL/GenBank/DDBJ databases">
        <title>Prevotella sp. 109, sp. nov., a novel member of the family Prevotellaceae isolated from human faeces.</title>
        <authorList>
            <person name="Shkoporov A.N."/>
            <person name="Chaplin A.V."/>
            <person name="Kafarskaia L.I."/>
            <person name="Efimov B.A."/>
        </authorList>
    </citation>
    <scope>NUCLEOTIDE SEQUENCE [LARGE SCALE GENOMIC DNA]</scope>
    <source>
        <strain evidence="3 4">109</strain>
    </source>
</reference>
<dbReference type="GO" id="GO:0000155">
    <property type="term" value="F:phosphorelay sensor kinase activity"/>
    <property type="evidence" value="ECO:0007669"/>
    <property type="project" value="InterPro"/>
</dbReference>
<feature type="transmembrane region" description="Helical" evidence="1">
    <location>
        <begin position="55"/>
        <end position="77"/>
    </location>
</feature>
<dbReference type="InterPro" id="IPR010559">
    <property type="entry name" value="Sig_transdc_His_kin_internal"/>
</dbReference>
<dbReference type="GO" id="GO:0016020">
    <property type="term" value="C:membrane"/>
    <property type="evidence" value="ECO:0007669"/>
    <property type="project" value="InterPro"/>
</dbReference>
<sequence length="343" mass="40386">MNNMAKLYTPAKIKLKNRICMHIGIITAYYLLFQSFYNLIDSRNLWPYENFKQFLIYFLLNFIPITIVYTTNLFIIFKLDSFKTPLKRLTIDIVSSFVSMSVINLLFSLILSFVSEEHMHVNWAGTVFNNIFLLLGLEVAYFVKNHIRHIQQISENKQKALQYQYEALRAQVNPHFLFNTLNMLYALVGKDTEKSKQFILSLSRIYRYVLDQQGHERVTLDYELKFAKEYAKILMLRYSNNFTAENNEPPEKQHYIVPFTLQLLIENIVKHNKVSSTTQVKAKIEFTDNYLTVSNEINRKPTTSATSPHKGLTYLKMLYEAYGKKIEIKDDNNIFIVKVPYLN</sequence>
<feature type="transmembrane region" description="Helical" evidence="1">
    <location>
        <begin position="20"/>
        <end position="40"/>
    </location>
</feature>
<evidence type="ECO:0000259" key="2">
    <source>
        <dbReference type="Pfam" id="PF06580"/>
    </source>
</evidence>
<evidence type="ECO:0000256" key="1">
    <source>
        <dbReference type="SAM" id="Phobius"/>
    </source>
</evidence>
<comment type="caution">
    <text evidence="3">The sequence shown here is derived from an EMBL/GenBank/DDBJ whole genome shotgun (WGS) entry which is preliminary data.</text>
</comment>
<dbReference type="Proteomes" id="UP000036951">
    <property type="component" value="Unassembled WGS sequence"/>
</dbReference>
<name>A0A8E1QXQ2_9BACT</name>
<evidence type="ECO:0000313" key="4">
    <source>
        <dbReference type="Proteomes" id="UP000036951"/>
    </source>
</evidence>
<keyword evidence="4" id="KW-1185">Reference proteome</keyword>
<feature type="transmembrane region" description="Helical" evidence="1">
    <location>
        <begin position="89"/>
        <end position="111"/>
    </location>
</feature>